<organism evidence="4 5">
    <name type="scientific">Monosiga brevicollis</name>
    <name type="common">Choanoflagellate</name>
    <dbReference type="NCBI Taxonomy" id="81824"/>
    <lineage>
        <taxon>Eukaryota</taxon>
        <taxon>Choanoflagellata</taxon>
        <taxon>Craspedida</taxon>
        <taxon>Salpingoecidae</taxon>
        <taxon>Monosiga</taxon>
    </lineage>
</organism>
<dbReference type="SUPFAM" id="SSF111347">
    <property type="entry name" value="Rap/Ran-GAP"/>
    <property type="match status" value="1"/>
</dbReference>
<dbReference type="GO" id="GO:0033596">
    <property type="term" value="C:TSC1-TSC2 complex"/>
    <property type="evidence" value="ECO:0000318"/>
    <property type="project" value="GO_Central"/>
</dbReference>
<feature type="region of interest" description="Disordered" evidence="2">
    <location>
        <begin position="1620"/>
        <end position="1671"/>
    </location>
</feature>
<dbReference type="Pfam" id="PF02145">
    <property type="entry name" value="Rap_GAP"/>
    <property type="match status" value="1"/>
</dbReference>
<dbReference type="Pfam" id="PF11864">
    <property type="entry name" value="DUF3384"/>
    <property type="match status" value="1"/>
</dbReference>
<feature type="region of interest" description="Disordered" evidence="2">
    <location>
        <begin position="1145"/>
        <end position="1182"/>
    </location>
</feature>
<feature type="compositionally biased region" description="Low complexity" evidence="2">
    <location>
        <begin position="1533"/>
        <end position="1552"/>
    </location>
</feature>
<dbReference type="PROSITE" id="PS50085">
    <property type="entry name" value="RAPGAP"/>
    <property type="match status" value="1"/>
</dbReference>
<keyword evidence="1" id="KW-0343">GTPase activation</keyword>
<feature type="compositionally biased region" description="Basic and acidic residues" evidence="2">
    <location>
        <begin position="1737"/>
        <end position="1749"/>
    </location>
</feature>
<evidence type="ECO:0000256" key="2">
    <source>
        <dbReference type="SAM" id="MobiDB-lite"/>
    </source>
</evidence>
<dbReference type="GO" id="GO:0005737">
    <property type="term" value="C:cytoplasm"/>
    <property type="evidence" value="ECO:0000318"/>
    <property type="project" value="GO_Central"/>
</dbReference>
<evidence type="ECO:0000313" key="4">
    <source>
        <dbReference type="EMBL" id="EDQ84502.1"/>
    </source>
</evidence>
<accession>A9VD67</accession>
<dbReference type="EMBL" id="CH991586">
    <property type="protein sequence ID" value="EDQ84502.1"/>
    <property type="molecule type" value="Genomic_DNA"/>
</dbReference>
<dbReference type="eggNOG" id="KOG3687">
    <property type="taxonomic scope" value="Eukaryota"/>
</dbReference>
<feature type="region of interest" description="Disordered" evidence="2">
    <location>
        <begin position="1247"/>
        <end position="1561"/>
    </location>
</feature>
<dbReference type="InterPro" id="IPR024584">
    <property type="entry name" value="Tuberin_N"/>
</dbReference>
<dbReference type="InterPro" id="IPR000331">
    <property type="entry name" value="Rap/Ran_GAP_dom"/>
</dbReference>
<dbReference type="Gene3D" id="3.40.50.11210">
    <property type="entry name" value="Rap/Ran-GAP"/>
    <property type="match status" value="1"/>
</dbReference>
<feature type="region of interest" description="Disordered" evidence="2">
    <location>
        <begin position="1083"/>
        <end position="1105"/>
    </location>
</feature>
<feature type="domain" description="Rap-GAP" evidence="3">
    <location>
        <begin position="1786"/>
        <end position="1999"/>
    </location>
</feature>
<feature type="region of interest" description="Disordered" evidence="2">
    <location>
        <begin position="1053"/>
        <end position="1072"/>
    </location>
</feature>
<dbReference type="GO" id="GO:0005634">
    <property type="term" value="C:nucleus"/>
    <property type="evidence" value="ECO:0007669"/>
    <property type="project" value="InterPro"/>
</dbReference>
<dbReference type="GeneID" id="5895968"/>
<feature type="compositionally biased region" description="Basic and acidic residues" evidence="2">
    <location>
        <begin position="1367"/>
        <end position="1386"/>
    </location>
</feature>
<dbReference type="PANTHER" id="PTHR10063">
    <property type="entry name" value="TUBERIN"/>
    <property type="match status" value="1"/>
</dbReference>
<feature type="compositionally biased region" description="Low complexity" evidence="2">
    <location>
        <begin position="704"/>
        <end position="720"/>
    </location>
</feature>
<evidence type="ECO:0000256" key="1">
    <source>
        <dbReference type="ARBA" id="ARBA00022468"/>
    </source>
</evidence>
<feature type="compositionally biased region" description="Polar residues" evidence="2">
    <location>
        <begin position="1311"/>
        <end position="1337"/>
    </location>
</feature>
<dbReference type="InterPro" id="IPR027107">
    <property type="entry name" value="Tuberin/Ral-act_asu"/>
</dbReference>
<dbReference type="SUPFAM" id="SSF48371">
    <property type="entry name" value="ARM repeat"/>
    <property type="match status" value="1"/>
</dbReference>
<dbReference type="FunFam" id="3.40.50.11210:FF:000007">
    <property type="entry name" value="Tuberous sclerosis 2"/>
    <property type="match status" value="1"/>
</dbReference>
<gene>
    <name evidence="4" type="ORF">MONBRDRAFT_39243</name>
</gene>
<feature type="compositionally biased region" description="Polar residues" evidence="2">
    <location>
        <begin position="1157"/>
        <end position="1174"/>
    </location>
</feature>
<dbReference type="FunCoup" id="A9VD67">
    <property type="interactions" value="1047"/>
</dbReference>
<feature type="compositionally biased region" description="Basic and acidic residues" evidence="2">
    <location>
        <begin position="1468"/>
        <end position="1483"/>
    </location>
</feature>
<feature type="compositionally biased region" description="Basic and acidic residues" evidence="2">
    <location>
        <begin position="1422"/>
        <end position="1440"/>
    </location>
</feature>
<dbReference type="RefSeq" id="XP_001750689.1">
    <property type="nucleotide sequence ID" value="XM_001750637.1"/>
</dbReference>
<feature type="compositionally biased region" description="Basic and acidic residues" evidence="2">
    <location>
        <begin position="1083"/>
        <end position="1101"/>
    </location>
</feature>
<feature type="compositionally biased region" description="Acidic residues" evidence="2">
    <location>
        <begin position="1056"/>
        <end position="1072"/>
    </location>
</feature>
<feature type="region of interest" description="Disordered" evidence="2">
    <location>
        <begin position="390"/>
        <end position="417"/>
    </location>
</feature>
<dbReference type="PANTHER" id="PTHR10063:SF0">
    <property type="entry name" value="TUBERIN"/>
    <property type="match status" value="1"/>
</dbReference>
<feature type="compositionally biased region" description="Basic and acidic residues" evidence="2">
    <location>
        <begin position="1295"/>
        <end position="1304"/>
    </location>
</feature>
<sequence>MAEAPSEKLLDRLPRYKLERDEIEQLWLSVRDLMRENQPRTARELVFAFLGAITLRLDADLQAFRGHFLQVLRNHDVPEDAGMIVRVLTIMTRGLVRHHFNILHHATARELLSNMCTTCQESAVHAYGAEAAMVRAQSLRGTVNILSRLAWRDLEVQNISIAPQLVLPSFLPLVRAELSGVVFEIVLSVRHLMERRKRLSGTAWSAVFKICLHASKCLPSVQDANLQFQLTINHVVQWARQLLEQDRFLGDVEDIYRMLELSNIKHDVAEAMEFYVLRLSPLHADWLYRAELFINSFIVREKRRAIRLKAIDHMSRVVQTNAFVYDQQLLHGPIRKHLSHLYQEPDVAIQKRLIEFFTEIARAAEECFPTCMEILEQGFDLILDSSRRPPAAGGGDGIVSTDLTTSETSNSTRGREDVTNNDVLTTFVQCLVSLATYKFARGPIHEWVRPAQLLVQYTRFVLSQRQLRSPEFAIGALGDTSDTNLEVHAAYDDMDCPPALLAAFDFLSNLRWDPGLRVYLTPEIPANLSSIFMVPTQEALRQTAVESDIVPMMRAVFDILSNCIMKIVPFELTRRAAAALCDMLTLTQVFHLHLIDADRLGHAVSKAVLHFKDPVSAGYLALHSRERDQVFSILLECLRRHLPVPTPMSETTRSRSSTQTTPSKGHEQKGGGRLSGADRDPRMSAGDVRASSGTSGAPVDVPQGENGTNSNASGSASSDTTAHMPAYMRMLTLHVLSLWYVRSPLNDRATYAKAISDALIDIEHGKTVALRMSNEGQVLLQLLGRYMYSDHIDAYSQALPPDVESLFRMKNASTLSYLPSDTHVTYWRHGNVLVTARCSPSGWMEMRLRSSVGTVAWITRIMSNVEPVLQGSSALDVWLKSLGPDLVSHLESLQEESGDVFEEGARRGAPGPASGANSGSGVSPIVNSLNVLDLNPSILSASPSRVEQRPALKVAAQTQTPAVFPGDVLKTLDEPLPAVVEHNKLRRVHSALPAADPVFTFGAGLSSEAETTGGPLMRRPLLRSGTLQPYQGLSAPNSPISRRRVLSNSAISEFMGTDDNEDADSANGDDDVTTIADLNEHEGSSDANEHAEADELEEHAVGETLASARRRRLSLSRMDRSSAAPSSNNLVHRRQVSITPLNLSMVPSRGLLPPRSRSVSQRSALQTDHSNMASPASEHYPENTDALDVIPLGEADFEEQSRIVREAAMQREDTNEPVASSLPGSLPMASALDMTRLQRAQLARNLEENLSEDPSVPGSPTPSRGLRASSLEGPASAPAVPEATHPAFDPIVMRRAGDELKDHSPGAVSPAPSTEADTVEPSDTSGSMAPTRTSSTRIDGYGGVTSASTTAPPTTKPSVSSSEQDADDKALSNDNKDTDASARGDANKSAPLRSDPHNTADKAPLLSDLPLPNDRPLPLAKNTDRARGGTEPREELETSPREAVVTSIISKGSTRFDAPQVRQQAKAASEEEKESAPTKELRKAPSKLSAIRTAAAVPTRDSISNSPSPVSPSDDRRKQKTASQELDDVAEESTSGVARASSTAATRAVESTDSGNNVDETSSNALAGEAELGSKTLALLQDPVVNDVTGLARLNDQGAAAPPRHSSLDSSLLEATRRKVREQQMASKRYSEGKIQSGHARETGDIPESNEKKTTGRGQRGRRRSSTIAAHPQLAIAQELLDKFDLQAEDARKESDIVLSSSLIRFAFSNTRMPPYLLESDSLLALQRAAPPNSGDGHAEPARRTRPKDSFTPAPTNTAFTEKLFDHNQITISQNAFENSELYGALQLLDRTPALETHKIGVVYVAPGQASAPEILRNPCGSLRYTQFLEGLGNLIRLRNASEYCGGLDTKEDRDGLFAYVWKDALTSVVFHVATLMPNLERDEKCMNKTRFISNDHVTLVFNDSHQEFDRDWLPGAVNFVFIVIEPLDSLNYRVSVHIRKGMEKFVAVSSHRIVSTEYAAIYVRQVAMHANLAVLAHRKQPTTFLDRFKQIERILERFGVPFPDNCNPAHVAWTLLP</sequence>
<dbReference type="GO" id="GO:0032007">
    <property type="term" value="P:negative regulation of TOR signaling"/>
    <property type="evidence" value="ECO:0000318"/>
    <property type="project" value="GO_Central"/>
</dbReference>
<evidence type="ECO:0000313" key="5">
    <source>
        <dbReference type="Proteomes" id="UP000001357"/>
    </source>
</evidence>
<feature type="region of interest" description="Disordered" evidence="2">
    <location>
        <begin position="897"/>
        <end position="921"/>
    </location>
</feature>
<evidence type="ECO:0000259" key="3">
    <source>
        <dbReference type="PROSITE" id="PS50085"/>
    </source>
</evidence>
<feature type="compositionally biased region" description="Low complexity" evidence="2">
    <location>
        <begin position="907"/>
        <end position="921"/>
    </location>
</feature>
<dbReference type="STRING" id="81824.A9VD67"/>
<feature type="compositionally biased region" description="Basic and acidic residues" evidence="2">
    <location>
        <begin position="1639"/>
        <end position="1654"/>
    </location>
</feature>
<keyword evidence="5" id="KW-1185">Reference proteome</keyword>
<feature type="compositionally biased region" description="Polar residues" evidence="2">
    <location>
        <begin position="401"/>
        <end position="412"/>
    </location>
</feature>
<dbReference type="GO" id="GO:0051056">
    <property type="term" value="P:regulation of small GTPase mediated signal transduction"/>
    <property type="evidence" value="ECO:0007669"/>
    <property type="project" value="InterPro"/>
</dbReference>
<dbReference type="InterPro" id="IPR016024">
    <property type="entry name" value="ARM-type_fold"/>
</dbReference>
<dbReference type="InterPro" id="IPR035974">
    <property type="entry name" value="Rap/Ran-GAP_sf"/>
</dbReference>
<dbReference type="GO" id="GO:0005096">
    <property type="term" value="F:GTPase activator activity"/>
    <property type="evidence" value="ECO:0000318"/>
    <property type="project" value="GO_Central"/>
</dbReference>
<protein>
    <recommendedName>
        <fullName evidence="3">Rap-GAP domain-containing protein</fullName>
    </recommendedName>
</protein>
<dbReference type="InParanoid" id="A9VD67"/>
<reference evidence="4 5" key="1">
    <citation type="journal article" date="2008" name="Nature">
        <title>The genome of the choanoflagellate Monosiga brevicollis and the origin of metazoans.</title>
        <authorList>
            <consortium name="JGI Sequencing"/>
            <person name="King N."/>
            <person name="Westbrook M.J."/>
            <person name="Young S.L."/>
            <person name="Kuo A."/>
            <person name="Abedin M."/>
            <person name="Chapman J."/>
            <person name="Fairclough S."/>
            <person name="Hellsten U."/>
            <person name="Isogai Y."/>
            <person name="Letunic I."/>
            <person name="Marr M."/>
            <person name="Pincus D."/>
            <person name="Putnam N."/>
            <person name="Rokas A."/>
            <person name="Wright K.J."/>
            <person name="Zuzow R."/>
            <person name="Dirks W."/>
            <person name="Good M."/>
            <person name="Goodstein D."/>
            <person name="Lemons D."/>
            <person name="Li W."/>
            <person name="Lyons J.B."/>
            <person name="Morris A."/>
            <person name="Nichols S."/>
            <person name="Richter D.J."/>
            <person name="Salamov A."/>
            <person name="Bork P."/>
            <person name="Lim W.A."/>
            <person name="Manning G."/>
            <person name="Miller W.T."/>
            <person name="McGinnis W."/>
            <person name="Shapiro H."/>
            <person name="Tjian R."/>
            <person name="Grigoriev I.V."/>
            <person name="Rokhsar D."/>
        </authorList>
    </citation>
    <scope>NUCLEOTIDE SEQUENCE [LARGE SCALE GENOMIC DNA]</scope>
    <source>
        <strain evidence="5">MX1 / ATCC 50154</strain>
    </source>
</reference>
<dbReference type="Proteomes" id="UP000001357">
    <property type="component" value="Unassembled WGS sequence"/>
</dbReference>
<feature type="compositionally biased region" description="Low complexity" evidence="2">
    <location>
        <begin position="1500"/>
        <end position="1512"/>
    </location>
</feature>
<feature type="compositionally biased region" description="Low complexity" evidence="2">
    <location>
        <begin position="647"/>
        <end position="663"/>
    </location>
</feature>
<feature type="compositionally biased region" description="Low complexity" evidence="2">
    <location>
        <begin position="1404"/>
        <end position="1419"/>
    </location>
</feature>
<proteinExistence type="predicted"/>
<feature type="compositionally biased region" description="Low complexity" evidence="2">
    <location>
        <begin position="1344"/>
        <end position="1362"/>
    </location>
</feature>
<feature type="region of interest" description="Disordered" evidence="2">
    <location>
        <begin position="644"/>
        <end position="720"/>
    </location>
</feature>
<dbReference type="KEGG" id="mbr:MONBRDRAFT_39243"/>
<feature type="compositionally biased region" description="Basic and acidic residues" evidence="2">
    <location>
        <begin position="664"/>
        <end position="682"/>
    </location>
</feature>
<name>A9VD67_MONBE</name>
<feature type="region of interest" description="Disordered" evidence="2">
    <location>
        <begin position="1728"/>
        <end position="1755"/>
    </location>
</feature>